<dbReference type="EMBL" id="QUSW01000006">
    <property type="protein sequence ID" value="RQP22683.1"/>
    <property type="molecule type" value="Genomic_DNA"/>
</dbReference>
<sequence length="630" mass="68140">MPPPQHTTSPPSLLARVNWRAVGALAAKELSNREVHAPVVSTYRWWARRPHCVMGALLDAAVAQYGPELVVSDPFSGGGTVTFEAAKRGLKTYAQDLYPWPARGLAAALGTCDATELQAAADRVLAALAPHREGYRTADGHELSHVLRVRRSTCAHCSGKVFEFPHGLVSVTSRSLSDRGAFFGCRACGHLTRRTRGIKSFTCDGCDARWSVNNETAGCPHCSHDALCAEGWQAVLVQELAVVHSQLRAVLRPVAEGDPVALHPASGVHEALAAKIPTGKETKRLLDNGFAAWRDLYSSRQLEALTQGLKAVARLDCAPAVKDRLAFSLLGAAEMPALLSRWDRFNLKPFEGMANHRYAQTTFAVESNLLSPVGRGTIPRRLEAAAQALQWFIDSRKRPPKVATTVPGRRGRRKTDWDVLVTTGSSVKQALQTGSVNVVVTDPPYFDDVQYGELARLFHVWLKVYDPNVVVDESAEAVPNSTRGTSPADYEATIAACLAESRRTLKANGRLILTFHNKKMVAWRALAGAIATAGLKVTALAAVLAENQGDHCKRSVNAMLHDLVIECAPANTPLLPAPSLEFTPKSAAEKNLAAMGLALVDCVAARNSADLGAEYRAHLERLGVRKRLID</sequence>
<dbReference type="Proteomes" id="UP000267464">
    <property type="component" value="Unassembled WGS sequence"/>
</dbReference>
<dbReference type="Gene3D" id="3.40.50.150">
    <property type="entry name" value="Vaccinia Virus protein VP39"/>
    <property type="match status" value="1"/>
</dbReference>
<name>A0A3N7HM46_9BURK</name>
<keyword evidence="2" id="KW-1185">Reference proteome</keyword>
<dbReference type="GO" id="GO:0003676">
    <property type="term" value="F:nucleic acid binding"/>
    <property type="evidence" value="ECO:0007669"/>
    <property type="project" value="InterPro"/>
</dbReference>
<evidence type="ECO:0008006" key="3">
    <source>
        <dbReference type="Google" id="ProtNLM"/>
    </source>
</evidence>
<reference evidence="1 2" key="1">
    <citation type="submission" date="2018-08" db="EMBL/GenBank/DDBJ databases">
        <authorList>
            <person name="Khan S.A."/>
            <person name="Jeon C.O."/>
            <person name="Chun B.H."/>
            <person name="Jeong S.E."/>
        </authorList>
    </citation>
    <scope>NUCLEOTIDE SEQUENCE [LARGE SCALE GENOMIC DNA]</scope>
    <source>
        <strain evidence="1 2">S-16</strain>
    </source>
</reference>
<gene>
    <name evidence="1" type="ORF">DZC73_20475</name>
</gene>
<dbReference type="GO" id="GO:0008168">
    <property type="term" value="F:methyltransferase activity"/>
    <property type="evidence" value="ECO:0007669"/>
    <property type="project" value="InterPro"/>
</dbReference>
<dbReference type="SUPFAM" id="SSF53335">
    <property type="entry name" value="S-adenosyl-L-methionine-dependent methyltransferases"/>
    <property type="match status" value="2"/>
</dbReference>
<dbReference type="InterPro" id="IPR029063">
    <property type="entry name" value="SAM-dependent_MTases_sf"/>
</dbReference>
<dbReference type="AlphaFoldDB" id="A0A3N7HM46"/>
<reference evidence="1 2" key="2">
    <citation type="submission" date="2018-12" db="EMBL/GenBank/DDBJ databases">
        <title>Rhizobacter gummiphilus sp. nov., a rubber-degrading bacterium isolated from the soil of a botanical garden in Japan.</title>
        <authorList>
            <person name="Shunsuke S.S."/>
        </authorList>
    </citation>
    <scope>NUCLEOTIDE SEQUENCE [LARGE SCALE GENOMIC DNA]</scope>
    <source>
        <strain evidence="1 2">S-16</strain>
    </source>
</reference>
<organism evidence="1 2">
    <name type="scientific">Piscinibacter terrae</name>
    <dbReference type="NCBI Taxonomy" id="2496871"/>
    <lineage>
        <taxon>Bacteria</taxon>
        <taxon>Pseudomonadati</taxon>
        <taxon>Pseudomonadota</taxon>
        <taxon>Betaproteobacteria</taxon>
        <taxon>Burkholderiales</taxon>
        <taxon>Sphaerotilaceae</taxon>
        <taxon>Piscinibacter</taxon>
    </lineage>
</organism>
<proteinExistence type="predicted"/>
<comment type="caution">
    <text evidence="1">The sequence shown here is derived from an EMBL/GenBank/DDBJ whole genome shotgun (WGS) entry which is preliminary data.</text>
</comment>
<accession>A0A3N7HM46</accession>
<dbReference type="GO" id="GO:0032259">
    <property type="term" value="P:methylation"/>
    <property type="evidence" value="ECO:0007669"/>
    <property type="project" value="InterPro"/>
</dbReference>
<protein>
    <recommendedName>
        <fullName evidence="3">DNA methylase</fullName>
    </recommendedName>
</protein>
<dbReference type="PROSITE" id="PS00092">
    <property type="entry name" value="N6_MTASE"/>
    <property type="match status" value="1"/>
</dbReference>
<evidence type="ECO:0000313" key="2">
    <source>
        <dbReference type="Proteomes" id="UP000267464"/>
    </source>
</evidence>
<evidence type="ECO:0000313" key="1">
    <source>
        <dbReference type="EMBL" id="RQP22683.1"/>
    </source>
</evidence>
<dbReference type="InterPro" id="IPR002052">
    <property type="entry name" value="DNA_methylase_N6_adenine_CS"/>
</dbReference>